<evidence type="ECO:0000259" key="2">
    <source>
        <dbReference type="PROSITE" id="PS50914"/>
    </source>
</evidence>
<keyword evidence="1" id="KW-0732">Signal</keyword>
<comment type="caution">
    <text evidence="3">The sequence shown here is derived from an EMBL/GenBank/DDBJ whole genome shotgun (WGS) entry which is preliminary data.</text>
</comment>
<feature type="domain" description="BON" evidence="2">
    <location>
        <begin position="37"/>
        <end position="106"/>
    </location>
</feature>
<reference evidence="3 4" key="1">
    <citation type="submission" date="2018-02" db="EMBL/GenBank/DDBJ databases">
        <title>Solimicrobium silvestre gen. nov., sp. nov., isolated from alpine forest soil.</title>
        <authorList>
            <person name="Margesin R."/>
            <person name="Albuquerque L."/>
            <person name="Zhang D.-C."/>
            <person name="Froufe H.J.C."/>
            <person name="Severino R."/>
            <person name="Roxo I."/>
            <person name="Egas C."/>
            <person name="Da Costa M.S."/>
        </authorList>
    </citation>
    <scope>NUCLEOTIDE SEQUENCE [LARGE SCALE GENOMIC DNA]</scope>
    <source>
        <strain evidence="3 4">S20-91</strain>
    </source>
</reference>
<dbReference type="PROSITE" id="PS50914">
    <property type="entry name" value="BON"/>
    <property type="match status" value="1"/>
</dbReference>
<dbReference type="EMBL" id="PUGF01000023">
    <property type="protein sequence ID" value="PRC91427.1"/>
    <property type="molecule type" value="Genomic_DNA"/>
</dbReference>
<feature type="chain" id="PRO_5015667004" evidence="1">
    <location>
        <begin position="25"/>
        <end position="107"/>
    </location>
</feature>
<proteinExistence type="predicted"/>
<dbReference type="AlphaFoldDB" id="A0A2S9GUM0"/>
<feature type="signal peptide" evidence="1">
    <location>
        <begin position="1"/>
        <end position="24"/>
    </location>
</feature>
<organism evidence="3 4">
    <name type="scientific">Solimicrobium silvestre</name>
    <dbReference type="NCBI Taxonomy" id="2099400"/>
    <lineage>
        <taxon>Bacteria</taxon>
        <taxon>Pseudomonadati</taxon>
        <taxon>Pseudomonadota</taxon>
        <taxon>Betaproteobacteria</taxon>
        <taxon>Burkholderiales</taxon>
        <taxon>Oxalobacteraceae</taxon>
        <taxon>Solimicrobium</taxon>
    </lineage>
</organism>
<dbReference type="Pfam" id="PF04972">
    <property type="entry name" value="BON"/>
    <property type="match status" value="1"/>
</dbReference>
<evidence type="ECO:0000313" key="4">
    <source>
        <dbReference type="Proteomes" id="UP000237839"/>
    </source>
</evidence>
<keyword evidence="4" id="KW-1185">Reference proteome</keyword>
<evidence type="ECO:0000256" key="1">
    <source>
        <dbReference type="SAM" id="SignalP"/>
    </source>
</evidence>
<dbReference type="InterPro" id="IPR007055">
    <property type="entry name" value="BON_dom"/>
</dbReference>
<gene>
    <name evidence="3" type="ORF">S2091_3842</name>
</gene>
<dbReference type="Gene3D" id="3.30.1340.30">
    <property type="match status" value="1"/>
</dbReference>
<sequence length="107" mass="11663">MKPKFGTMCVLVGSLLTITAVAYADDVDQHHPMTFIKDSAITSLIKTKLAAEHLSTLKNIKVDTDDKGVVWLSGYAPSQMLVDKSESIARNTDGVRAVKNNIVVKMD</sequence>
<protein>
    <submittedName>
        <fullName evidence="3">BON domain</fullName>
    </submittedName>
</protein>
<name>A0A2S9GUM0_9BURK</name>
<accession>A0A2S9GUM0</accession>
<evidence type="ECO:0000313" key="3">
    <source>
        <dbReference type="EMBL" id="PRC91427.1"/>
    </source>
</evidence>
<dbReference type="Proteomes" id="UP000237839">
    <property type="component" value="Unassembled WGS sequence"/>
</dbReference>